<evidence type="ECO:0000313" key="4">
    <source>
        <dbReference type="Proteomes" id="UP001164020"/>
    </source>
</evidence>
<dbReference type="Gene3D" id="3.30.110.40">
    <property type="entry name" value="TusA-like domain"/>
    <property type="match status" value="1"/>
</dbReference>
<dbReference type="PANTHER" id="PTHR33279">
    <property type="entry name" value="SULFUR CARRIER PROTEIN YEDF-RELATED"/>
    <property type="match status" value="1"/>
</dbReference>
<dbReference type="PANTHER" id="PTHR33279:SF6">
    <property type="entry name" value="SULFUR CARRIER PROTEIN YEDF-RELATED"/>
    <property type="match status" value="1"/>
</dbReference>
<dbReference type="EMBL" id="CP114029">
    <property type="protein sequence ID" value="WAP68261.1"/>
    <property type="molecule type" value="Genomic_DNA"/>
</dbReference>
<protein>
    <submittedName>
        <fullName evidence="3">Sulfurtransferase TusA family protein</fullName>
    </submittedName>
</protein>
<sequence>MKNNRTDFAETASEIDLRGLRCPMPVLRTQKYLKTLRAGDRLAVLADDPLAAIDIANLCREEGHLLIESRSRGEETGFLIEVGKDS</sequence>
<comment type="similarity">
    <text evidence="1">Belongs to the sulfur carrier protein TusA family.</text>
</comment>
<evidence type="ECO:0000259" key="2">
    <source>
        <dbReference type="PROSITE" id="PS01148"/>
    </source>
</evidence>
<gene>
    <name evidence="3" type="ORF">OH818_23380</name>
</gene>
<name>A0ABY7BXL6_9HYPH</name>
<organism evidence="3 4">
    <name type="scientific">Jiella pelagia</name>
    <dbReference type="NCBI Taxonomy" id="2986949"/>
    <lineage>
        <taxon>Bacteria</taxon>
        <taxon>Pseudomonadati</taxon>
        <taxon>Pseudomonadota</taxon>
        <taxon>Alphaproteobacteria</taxon>
        <taxon>Hyphomicrobiales</taxon>
        <taxon>Aurantimonadaceae</taxon>
        <taxon>Jiella</taxon>
    </lineage>
</organism>
<dbReference type="Pfam" id="PF01206">
    <property type="entry name" value="TusA"/>
    <property type="match status" value="1"/>
</dbReference>
<dbReference type="InterPro" id="IPR001455">
    <property type="entry name" value="TusA-like"/>
</dbReference>
<evidence type="ECO:0000256" key="1">
    <source>
        <dbReference type="ARBA" id="ARBA00008984"/>
    </source>
</evidence>
<dbReference type="CDD" id="cd00291">
    <property type="entry name" value="SirA_YedF_YeeD"/>
    <property type="match status" value="1"/>
</dbReference>
<dbReference type="PROSITE" id="PS01148">
    <property type="entry name" value="UPF0033"/>
    <property type="match status" value="1"/>
</dbReference>
<proteinExistence type="inferred from homology"/>
<dbReference type="RefSeq" id="WP_268880735.1">
    <property type="nucleotide sequence ID" value="NZ_CP114029.1"/>
</dbReference>
<accession>A0ABY7BXL6</accession>
<dbReference type="Proteomes" id="UP001164020">
    <property type="component" value="Chromosome"/>
</dbReference>
<evidence type="ECO:0000313" key="3">
    <source>
        <dbReference type="EMBL" id="WAP68261.1"/>
    </source>
</evidence>
<keyword evidence="4" id="KW-1185">Reference proteome</keyword>
<dbReference type="InterPro" id="IPR036868">
    <property type="entry name" value="TusA-like_sf"/>
</dbReference>
<dbReference type="SUPFAM" id="SSF64307">
    <property type="entry name" value="SirA-like"/>
    <property type="match status" value="1"/>
</dbReference>
<reference evidence="3" key="1">
    <citation type="submission" date="2022-12" db="EMBL/GenBank/DDBJ databases">
        <title>Jiella pelagia sp. nov., isolated from phosphonate enriched culture of Northwest Pacific surface seawater.</title>
        <authorList>
            <person name="Shin D.Y."/>
            <person name="Hwang C.Y."/>
        </authorList>
    </citation>
    <scope>NUCLEOTIDE SEQUENCE</scope>
    <source>
        <strain evidence="3">HL-NP1</strain>
    </source>
</reference>
<feature type="domain" description="UPF0033" evidence="2">
    <location>
        <begin position="15"/>
        <end position="39"/>
    </location>
</feature>